<dbReference type="GO" id="GO:0008074">
    <property type="term" value="C:guanylate cyclase complex, soluble"/>
    <property type="evidence" value="ECO:0007669"/>
    <property type="project" value="TreeGrafter"/>
</dbReference>
<keyword evidence="7" id="KW-0547">Nucleotide-binding</keyword>
<evidence type="ECO:0000256" key="3">
    <source>
        <dbReference type="ARBA" id="ARBA00012202"/>
    </source>
</evidence>
<sequence length="641" mass="72743">MYGFVNHAFQKLIELEYGVEVWEEICDQANIDGDDLYSFDERRIYNDQDLSDLVSIACEVLGIKRNELMEQFGQKFFEHCHSSGWKKILPCLGGNLRDFLSGLDNLHEQLLVRYPGMQAPSFRVESKHGSDVLTVFYYSIRDGLHYMAVGMIKAAAKQLYQSDVDVSIDSYDKDEGCAKFLVRPKDFTGAIKLLPRRRQSRMVREDCQVAAYKSTIGTSTFCRAIPFHIMFDRNMVIFQAGISMRRVLPTLVVGRTTVHEVFEIVRPPIRDEFEAILSRTNSVFLLKTVEGILDSTTLSTVSEDDRENIESPTMRFKGQMLYLEEADCICYLCSPMVLNLDGLNEKGLYLSDIPIHDATRDLILLSEHRNAECALTQRLQIVTDKLQQTARELKKEQQLADKLLYSILPPSVANELRLKRPIKAKKFEVVTVLFSGIVNFAQHCNDITEPMEIVNLLNNVYMTFDNLMDTFEDVYKVETVGDKYMAVSGLPTKCNTHAHHVAKMALDMMDAANSILIRGQPFKITIGVHSGEVVAGVVGQKLPRYCLFGNTVNLASRTETTGEKGMINVSEPAYKCLQSPRDPSLKFECRGPVAMKGKKEPMITYFLSRSSSREIQNSTSNTNIRVVIKNSDSKRRMKPRK</sequence>
<evidence type="ECO:0000313" key="18">
    <source>
        <dbReference type="Proteomes" id="UP001152795"/>
    </source>
</evidence>
<dbReference type="FunFam" id="3.30.450.260:FF:000002">
    <property type="entry name" value="guanylate cyclase soluble subunit alpha-2"/>
    <property type="match status" value="1"/>
</dbReference>
<comment type="caution">
    <text evidence="17">The sequence shown here is derived from an EMBL/GenBank/DDBJ whole genome shotgun (WGS) entry which is preliminary data.</text>
</comment>
<evidence type="ECO:0000256" key="16">
    <source>
        <dbReference type="RuleBase" id="RU000405"/>
    </source>
</evidence>
<dbReference type="EMBL" id="CACRXK020008607">
    <property type="protein sequence ID" value="CAB4015159.1"/>
    <property type="molecule type" value="Genomic_DNA"/>
</dbReference>
<comment type="similarity">
    <text evidence="16">Belongs to the adenylyl cyclase class-4/guanylyl cyclase family.</text>
</comment>
<evidence type="ECO:0000256" key="1">
    <source>
        <dbReference type="ARBA" id="ARBA00001971"/>
    </source>
</evidence>
<evidence type="ECO:0000256" key="15">
    <source>
        <dbReference type="ARBA" id="ARBA00043208"/>
    </source>
</evidence>
<keyword evidence="4" id="KW-0963">Cytoplasm</keyword>
<dbReference type="InterPro" id="IPR029787">
    <property type="entry name" value="Nucleotide_cyclase"/>
</dbReference>
<dbReference type="Gene3D" id="3.30.70.1230">
    <property type="entry name" value="Nucleotide cyclase"/>
    <property type="match status" value="1"/>
</dbReference>
<dbReference type="Pfam" id="PF00211">
    <property type="entry name" value="Guanylate_cyc"/>
    <property type="match status" value="1"/>
</dbReference>
<dbReference type="GO" id="GO:0004383">
    <property type="term" value="F:guanylate cyclase activity"/>
    <property type="evidence" value="ECO:0007669"/>
    <property type="project" value="UniProtKB-EC"/>
</dbReference>
<dbReference type="SUPFAM" id="SSF55073">
    <property type="entry name" value="Nucleotide cyclase"/>
    <property type="match status" value="1"/>
</dbReference>
<keyword evidence="9" id="KW-0342">GTP-binding</keyword>
<dbReference type="AlphaFoldDB" id="A0A6S7IDT6"/>
<evidence type="ECO:0000256" key="8">
    <source>
        <dbReference type="ARBA" id="ARBA00023004"/>
    </source>
</evidence>
<dbReference type="InterPro" id="IPR001054">
    <property type="entry name" value="A/G_cyclase"/>
</dbReference>
<keyword evidence="5" id="KW-0349">Heme</keyword>
<evidence type="ECO:0000256" key="10">
    <source>
        <dbReference type="ARBA" id="ARBA00023239"/>
    </source>
</evidence>
<reference evidence="17" key="1">
    <citation type="submission" date="2020-04" db="EMBL/GenBank/DDBJ databases">
        <authorList>
            <person name="Alioto T."/>
            <person name="Alioto T."/>
            <person name="Gomez Garrido J."/>
        </authorList>
    </citation>
    <scope>NUCLEOTIDE SEQUENCE</scope>
    <source>
        <strain evidence="17">A484AB</strain>
    </source>
</reference>
<dbReference type="OrthoDB" id="6127067at2759"/>
<evidence type="ECO:0000256" key="7">
    <source>
        <dbReference type="ARBA" id="ARBA00022741"/>
    </source>
</evidence>
<dbReference type="InterPro" id="IPR011645">
    <property type="entry name" value="HNOB_dom_associated"/>
</dbReference>
<evidence type="ECO:0000256" key="4">
    <source>
        <dbReference type="ARBA" id="ARBA00022490"/>
    </source>
</evidence>
<dbReference type="SUPFAM" id="SSF111126">
    <property type="entry name" value="Ligand-binding domain in the NO signalling and Golgi transport"/>
    <property type="match status" value="1"/>
</dbReference>
<comment type="cofactor">
    <cofactor evidence="1">
        <name>heme</name>
        <dbReference type="ChEBI" id="CHEBI:30413"/>
    </cofactor>
</comment>
<dbReference type="GO" id="GO:0005525">
    <property type="term" value="F:GTP binding"/>
    <property type="evidence" value="ECO:0007669"/>
    <property type="project" value="UniProtKB-KW"/>
</dbReference>
<dbReference type="SMART" id="SM00044">
    <property type="entry name" value="CYCc"/>
    <property type="match status" value="1"/>
</dbReference>
<organism evidence="17 18">
    <name type="scientific">Paramuricea clavata</name>
    <name type="common">Red gorgonian</name>
    <name type="synonym">Violescent sea-whip</name>
    <dbReference type="NCBI Taxonomy" id="317549"/>
    <lineage>
        <taxon>Eukaryota</taxon>
        <taxon>Metazoa</taxon>
        <taxon>Cnidaria</taxon>
        <taxon>Anthozoa</taxon>
        <taxon>Octocorallia</taxon>
        <taxon>Malacalcyonacea</taxon>
        <taxon>Plexauridae</taxon>
        <taxon>Paramuricea</taxon>
    </lineage>
</organism>
<dbReference type="InterPro" id="IPR011644">
    <property type="entry name" value="Heme_NO-bd"/>
</dbReference>
<keyword evidence="18" id="KW-1185">Reference proteome</keyword>
<accession>A0A6S7IDT6</accession>
<keyword evidence="6" id="KW-0479">Metal-binding</keyword>
<keyword evidence="10 16" id="KW-0456">Lyase</keyword>
<evidence type="ECO:0000256" key="14">
    <source>
        <dbReference type="ARBA" id="ARBA00041698"/>
    </source>
</evidence>
<dbReference type="EC" id="4.6.1.2" evidence="3"/>
<protein>
    <recommendedName>
        <fullName evidence="13">Guanylate cyclase soluble subunit beta-1</fullName>
        <ecNumber evidence="3">4.6.1.2</ecNumber>
    </recommendedName>
    <alternativeName>
        <fullName evidence="14">Guanylate cyclase soluble subunit beta-3</fullName>
    </alternativeName>
    <alternativeName>
        <fullName evidence="15">Soluble guanylate cyclase small subunit</fullName>
    </alternativeName>
</protein>
<dbReference type="Pfam" id="PF07701">
    <property type="entry name" value="HNOBA"/>
    <property type="match status" value="1"/>
</dbReference>
<dbReference type="GO" id="GO:0070482">
    <property type="term" value="P:response to oxygen levels"/>
    <property type="evidence" value="ECO:0007669"/>
    <property type="project" value="TreeGrafter"/>
</dbReference>
<dbReference type="CDD" id="cd07302">
    <property type="entry name" value="CHD"/>
    <property type="match status" value="1"/>
</dbReference>
<evidence type="ECO:0000256" key="12">
    <source>
        <dbReference type="ARBA" id="ARBA00037442"/>
    </source>
</evidence>
<keyword evidence="8" id="KW-0408">Iron</keyword>
<dbReference type="PANTHER" id="PTHR45655">
    <property type="entry name" value="GUANYLATE CYCLASE SOLUBLE SUBUNIT BETA-2"/>
    <property type="match status" value="1"/>
</dbReference>
<evidence type="ECO:0000313" key="17">
    <source>
        <dbReference type="EMBL" id="CAB4015159.1"/>
    </source>
</evidence>
<dbReference type="InterPro" id="IPR024096">
    <property type="entry name" value="NO_sig/Golgi_transp_ligand-bd"/>
</dbReference>
<evidence type="ECO:0000256" key="11">
    <source>
        <dbReference type="ARBA" id="ARBA00023293"/>
    </source>
</evidence>
<dbReference type="Gene3D" id="3.30.450.260">
    <property type="entry name" value="Haem NO binding associated domain"/>
    <property type="match status" value="1"/>
</dbReference>
<dbReference type="Gene3D" id="3.90.1520.10">
    <property type="entry name" value="H-NOX domain"/>
    <property type="match status" value="1"/>
</dbReference>
<evidence type="ECO:0000256" key="5">
    <source>
        <dbReference type="ARBA" id="ARBA00022617"/>
    </source>
</evidence>
<dbReference type="PROSITE" id="PS50125">
    <property type="entry name" value="GUANYLATE_CYCLASE_2"/>
    <property type="match status" value="1"/>
</dbReference>
<name>A0A6S7IDT6_PARCT</name>
<dbReference type="InterPro" id="IPR038158">
    <property type="entry name" value="H-NOX_domain_sf"/>
</dbReference>
<evidence type="ECO:0000256" key="2">
    <source>
        <dbReference type="ARBA" id="ARBA00004496"/>
    </source>
</evidence>
<dbReference type="GO" id="GO:0046872">
    <property type="term" value="F:metal ion binding"/>
    <property type="evidence" value="ECO:0007669"/>
    <property type="project" value="UniProtKB-KW"/>
</dbReference>
<dbReference type="InterPro" id="IPR042463">
    <property type="entry name" value="HNOB_dom_associated_sf"/>
</dbReference>
<evidence type="ECO:0000256" key="6">
    <source>
        <dbReference type="ARBA" id="ARBA00022723"/>
    </source>
</evidence>
<keyword evidence="11" id="KW-0141">cGMP biosynthesis</keyword>
<comment type="subcellular location">
    <subcellularLocation>
        <location evidence="2">Cytoplasm</location>
    </subcellularLocation>
</comment>
<dbReference type="Pfam" id="PF07700">
    <property type="entry name" value="HNOB"/>
    <property type="match status" value="1"/>
</dbReference>
<evidence type="ECO:0000256" key="13">
    <source>
        <dbReference type="ARBA" id="ARBA00039698"/>
    </source>
</evidence>
<dbReference type="GO" id="GO:0020037">
    <property type="term" value="F:heme binding"/>
    <property type="evidence" value="ECO:0007669"/>
    <property type="project" value="InterPro"/>
</dbReference>
<dbReference type="Proteomes" id="UP001152795">
    <property type="component" value="Unassembled WGS sequence"/>
</dbReference>
<dbReference type="FunFam" id="3.30.70.1230:FF:000005">
    <property type="entry name" value="Guanylate cyclase soluble subunit beta-1"/>
    <property type="match status" value="1"/>
</dbReference>
<dbReference type="Gene3D" id="6.10.250.780">
    <property type="match status" value="1"/>
</dbReference>
<comment type="function">
    <text evidence="12">Mediates responses to nitric oxide (NO) by catalyzing the biosynthesis of the signaling molecule cGMP.</text>
</comment>
<dbReference type="InterPro" id="IPR018297">
    <property type="entry name" value="A/G_cyclase_CS"/>
</dbReference>
<evidence type="ECO:0000256" key="9">
    <source>
        <dbReference type="ARBA" id="ARBA00023134"/>
    </source>
</evidence>
<gene>
    <name evidence="17" type="ORF">PACLA_8A011285</name>
</gene>
<dbReference type="PANTHER" id="PTHR45655:SF2">
    <property type="entry name" value="GUANYLATE CYCLASE SOLUBLE SUBUNIT BETA-1"/>
    <property type="match status" value="1"/>
</dbReference>
<dbReference type="PROSITE" id="PS00452">
    <property type="entry name" value="GUANYLATE_CYCLASE_1"/>
    <property type="match status" value="1"/>
</dbReference>
<dbReference type="GO" id="GO:0019934">
    <property type="term" value="P:cGMP-mediated signaling"/>
    <property type="evidence" value="ECO:0007669"/>
    <property type="project" value="TreeGrafter"/>
</dbReference>
<proteinExistence type="inferred from homology"/>